<accession>A0AAG5CRT1</accession>
<evidence type="ECO:0000313" key="1">
    <source>
        <dbReference type="EnsemblMetazoa" id="ENSAATROPP001540"/>
    </source>
</evidence>
<proteinExistence type="predicted"/>
<reference evidence="1" key="1">
    <citation type="submission" date="2024-04" db="UniProtKB">
        <authorList>
            <consortium name="EnsemblMetazoa"/>
        </authorList>
    </citation>
    <scope>IDENTIFICATION</scope>
    <source>
        <strain evidence="1">EBRO</strain>
    </source>
</reference>
<dbReference type="AlphaFoldDB" id="A0AAG5CRT1"/>
<dbReference type="Proteomes" id="UP000075880">
    <property type="component" value="Unassembled WGS sequence"/>
</dbReference>
<name>A0AAG5CRT1_ANOAO</name>
<keyword evidence="2" id="KW-1185">Reference proteome</keyword>
<protein>
    <submittedName>
        <fullName evidence="1">Uncharacterized protein</fullName>
    </submittedName>
</protein>
<organism evidence="1 2">
    <name type="scientific">Anopheles atroparvus</name>
    <name type="common">European mosquito</name>
    <dbReference type="NCBI Taxonomy" id="41427"/>
    <lineage>
        <taxon>Eukaryota</taxon>
        <taxon>Metazoa</taxon>
        <taxon>Ecdysozoa</taxon>
        <taxon>Arthropoda</taxon>
        <taxon>Hexapoda</taxon>
        <taxon>Insecta</taxon>
        <taxon>Pterygota</taxon>
        <taxon>Neoptera</taxon>
        <taxon>Endopterygota</taxon>
        <taxon>Diptera</taxon>
        <taxon>Nematocera</taxon>
        <taxon>Culicoidea</taxon>
        <taxon>Culicidae</taxon>
        <taxon>Anophelinae</taxon>
        <taxon>Anopheles</taxon>
    </lineage>
</organism>
<evidence type="ECO:0000313" key="2">
    <source>
        <dbReference type="Proteomes" id="UP000075880"/>
    </source>
</evidence>
<dbReference type="EnsemblMetazoa" id="ENSAATROPT001600">
    <property type="protein sequence ID" value="ENSAATROPP001540"/>
    <property type="gene ID" value="ENSAATROPG001273"/>
</dbReference>
<sequence length="104" mass="11951">MRFSRQGEASRAQLAALFTNPFSRACAFWHLGAGKYVDSRGARIVTFTTRAVLHFVSLWRSSLLPVGVPEAPRAATIRYWQCVRFMQRCRVRCPLPCGYHQLYK</sequence>